<evidence type="ECO:0000313" key="2">
    <source>
        <dbReference type="Proteomes" id="UP001367316"/>
    </source>
</evidence>
<comment type="caution">
    <text evidence="1">The sequence shown here is derived from an EMBL/GenBank/DDBJ whole genome shotgun (WGS) entry which is preliminary data.</text>
</comment>
<name>A0ABR1ND49_9PEZI</name>
<organism evidence="1 2">
    <name type="scientific">Phyllosticta paracitricarpa</name>
    <dbReference type="NCBI Taxonomy" id="2016321"/>
    <lineage>
        <taxon>Eukaryota</taxon>
        <taxon>Fungi</taxon>
        <taxon>Dikarya</taxon>
        <taxon>Ascomycota</taxon>
        <taxon>Pezizomycotina</taxon>
        <taxon>Dothideomycetes</taxon>
        <taxon>Dothideomycetes incertae sedis</taxon>
        <taxon>Botryosphaeriales</taxon>
        <taxon>Phyllostictaceae</taxon>
        <taxon>Phyllosticta</taxon>
    </lineage>
</organism>
<proteinExistence type="predicted"/>
<protein>
    <submittedName>
        <fullName evidence="1">Uncharacterized protein</fullName>
    </submittedName>
</protein>
<dbReference type="Proteomes" id="UP001367316">
    <property type="component" value="Unassembled WGS sequence"/>
</dbReference>
<gene>
    <name evidence="1" type="ORF">JOL62DRAFT_53392</name>
</gene>
<keyword evidence="2" id="KW-1185">Reference proteome</keyword>
<sequence>MRHLFQWVGRLLPPTMCLPNSRFVHSPSLESNGPVASIPRLPYSRPFFFSSFLFLLFFSPLTNSKLHVSFPQYPPPPPVSVGTFVVCKVGR</sequence>
<evidence type="ECO:0000313" key="1">
    <source>
        <dbReference type="EMBL" id="KAK7611934.1"/>
    </source>
</evidence>
<dbReference type="EMBL" id="JBBPBF010000012">
    <property type="protein sequence ID" value="KAK7611934.1"/>
    <property type="molecule type" value="Genomic_DNA"/>
</dbReference>
<reference evidence="1 2" key="1">
    <citation type="submission" date="2024-04" db="EMBL/GenBank/DDBJ databases">
        <title>Phyllosticta paracitricarpa is synonymous to the EU quarantine fungus P. citricarpa based on phylogenomic analyses.</title>
        <authorList>
            <consortium name="Lawrence Berkeley National Laboratory"/>
            <person name="Van ingen-buijs V.A."/>
            <person name="Van westerhoven A.C."/>
            <person name="Haridas S."/>
            <person name="Skiadas P."/>
            <person name="Martin F."/>
            <person name="Groenewald J.Z."/>
            <person name="Crous P.W."/>
            <person name="Seidl M.F."/>
        </authorList>
    </citation>
    <scope>NUCLEOTIDE SEQUENCE [LARGE SCALE GENOMIC DNA]</scope>
    <source>
        <strain evidence="1 2">CBS 141358</strain>
    </source>
</reference>
<accession>A0ABR1ND49</accession>